<dbReference type="RefSeq" id="WP_372496990.1">
    <property type="nucleotide sequence ID" value="NZ_JAGSOV010000035.1"/>
</dbReference>
<evidence type="ECO:0000256" key="1">
    <source>
        <dbReference type="ARBA" id="ARBA00005417"/>
    </source>
</evidence>
<dbReference type="PANTHER" id="PTHR43335:SF4">
    <property type="entry name" value="ABC TRANSPORTER, ATP-BINDING PROTEIN"/>
    <property type="match status" value="1"/>
</dbReference>
<keyword evidence="2" id="KW-0813">Transport</keyword>
<keyword evidence="4 6" id="KW-0067">ATP-binding</keyword>
<dbReference type="InterPro" id="IPR003593">
    <property type="entry name" value="AAA+_ATPase"/>
</dbReference>
<dbReference type="InterPro" id="IPR017871">
    <property type="entry name" value="ABC_transporter-like_CS"/>
</dbReference>
<keyword evidence="3" id="KW-0547">Nucleotide-binding</keyword>
<evidence type="ECO:0000313" key="7">
    <source>
        <dbReference type="Proteomes" id="UP001165283"/>
    </source>
</evidence>
<dbReference type="PANTHER" id="PTHR43335">
    <property type="entry name" value="ABC TRANSPORTER, ATP-BINDING PROTEIN"/>
    <property type="match status" value="1"/>
</dbReference>
<dbReference type="InterPro" id="IPR027417">
    <property type="entry name" value="P-loop_NTPase"/>
</dbReference>
<dbReference type="Proteomes" id="UP001165283">
    <property type="component" value="Unassembled WGS sequence"/>
</dbReference>
<dbReference type="Gene3D" id="3.40.50.300">
    <property type="entry name" value="P-loop containing nucleotide triphosphate hydrolases"/>
    <property type="match status" value="1"/>
</dbReference>
<evidence type="ECO:0000256" key="3">
    <source>
        <dbReference type="ARBA" id="ARBA00022741"/>
    </source>
</evidence>
<dbReference type="EMBL" id="JAGSOV010000035">
    <property type="protein sequence ID" value="MCO1656650.1"/>
    <property type="molecule type" value="Genomic_DNA"/>
</dbReference>
<keyword evidence="7" id="KW-1185">Reference proteome</keyword>
<dbReference type="PROSITE" id="PS00211">
    <property type="entry name" value="ABC_TRANSPORTER_1"/>
    <property type="match status" value="1"/>
</dbReference>
<dbReference type="SMART" id="SM00382">
    <property type="entry name" value="AAA"/>
    <property type="match status" value="1"/>
</dbReference>
<protein>
    <submittedName>
        <fullName evidence="6">ABC transporter ATP-binding protein</fullName>
    </submittedName>
</protein>
<organism evidence="6 7">
    <name type="scientific">Pseudonocardia humida</name>
    <dbReference type="NCBI Taxonomy" id="2800819"/>
    <lineage>
        <taxon>Bacteria</taxon>
        <taxon>Bacillati</taxon>
        <taxon>Actinomycetota</taxon>
        <taxon>Actinomycetes</taxon>
        <taxon>Pseudonocardiales</taxon>
        <taxon>Pseudonocardiaceae</taxon>
        <taxon>Pseudonocardia</taxon>
    </lineage>
</organism>
<dbReference type="GO" id="GO:0005524">
    <property type="term" value="F:ATP binding"/>
    <property type="evidence" value="ECO:0007669"/>
    <property type="project" value="UniProtKB-KW"/>
</dbReference>
<reference evidence="6" key="1">
    <citation type="submission" date="2021-04" db="EMBL/GenBank/DDBJ databases">
        <title>Pseudonocardia sp. nov., isolated from sandy soil of mangrove forest.</title>
        <authorList>
            <person name="Zan Z."/>
            <person name="Huang R."/>
            <person name="Liu W."/>
        </authorList>
    </citation>
    <scope>NUCLEOTIDE SEQUENCE</scope>
    <source>
        <strain evidence="6">S2-4</strain>
    </source>
</reference>
<gene>
    <name evidence="6" type="ORF">KDL28_16450</name>
</gene>
<accession>A0ABT1A0X5</accession>
<dbReference type="InterPro" id="IPR003439">
    <property type="entry name" value="ABC_transporter-like_ATP-bd"/>
</dbReference>
<dbReference type="SUPFAM" id="SSF52540">
    <property type="entry name" value="P-loop containing nucleoside triphosphate hydrolases"/>
    <property type="match status" value="1"/>
</dbReference>
<dbReference type="PROSITE" id="PS50893">
    <property type="entry name" value="ABC_TRANSPORTER_2"/>
    <property type="match status" value="1"/>
</dbReference>
<feature type="domain" description="ABC transporter" evidence="5">
    <location>
        <begin position="2"/>
        <end position="233"/>
    </location>
</feature>
<name>A0ABT1A0X5_9PSEU</name>
<sequence>MIVTEGLTKRFGRVTAVDGVDLAVPRGVRFGLLGPNGSGKTTLVRMLLGLVHPTSGTVRLLDRPMPRGAGAVLPRVGALVEGPAAWPHLSGRDNLRLLDAAGRGSRRRGRRDRVEEVLRRVGLGAVDRRPVRAYSLGMRQRLGIAAALLRGPELLLLDEPTNGLDPRGINDVRELLVELNAAGTTVVLSSHLLSEVEALCTRVGVMDRGRLVLTEDLDVLRAPTGRVLVRTPDPAAVVGLLDGQVVGRDGDELVVRGDDPAELNARLVAAGIAVTGLTAQRRSLEQVVLESTGAGSDQVDGGRT</sequence>
<comment type="similarity">
    <text evidence="1">Belongs to the ABC transporter superfamily.</text>
</comment>
<dbReference type="Pfam" id="PF00005">
    <property type="entry name" value="ABC_tran"/>
    <property type="match status" value="1"/>
</dbReference>
<evidence type="ECO:0000313" key="6">
    <source>
        <dbReference type="EMBL" id="MCO1656650.1"/>
    </source>
</evidence>
<comment type="caution">
    <text evidence="6">The sequence shown here is derived from an EMBL/GenBank/DDBJ whole genome shotgun (WGS) entry which is preliminary data.</text>
</comment>
<evidence type="ECO:0000259" key="5">
    <source>
        <dbReference type="PROSITE" id="PS50893"/>
    </source>
</evidence>
<evidence type="ECO:0000256" key="2">
    <source>
        <dbReference type="ARBA" id="ARBA00022448"/>
    </source>
</evidence>
<evidence type="ECO:0000256" key="4">
    <source>
        <dbReference type="ARBA" id="ARBA00022840"/>
    </source>
</evidence>
<proteinExistence type="inferred from homology"/>